<sequence>MHKSVIERIIHSFLVQVVEIQPDCLGLYCGRTLEIINGTEIHGDCGVCPRGQRSDAHKICRECTGSPERYDWLYLGFMAMLPLILHWFFIEWYSGKKSSSALFQHITALIECSVAAIVTLLVSDPMGSLYLHSCRVMMLSDWYTMLYNPSPDYVTTIHCTHEAVYPLYTIVFIYYAFCLVLMMMLRPLLVKKIACGLGKSDRFKSIYAALYFFPILTVLQAVGGGLLYYAFPYIIIVLSLVTLVVYLSASEVETFKDLLVRKKRLIVLFSHWLLHAYGIISISKLSNIYQDLPLLALVPAPALFYLLTAKYTEPSRILSEGANGR</sequence>
<dbReference type="GO" id="GO:0031625">
    <property type="term" value="F:ubiquitin protein ligase binding"/>
    <property type="evidence" value="ECO:0007669"/>
    <property type="project" value="TreeGrafter"/>
</dbReference>
<feature type="transmembrane region" description="Helical" evidence="1">
    <location>
        <begin position="102"/>
        <end position="122"/>
    </location>
</feature>
<dbReference type="PANTHER" id="PTHR12740">
    <property type="entry name" value="JNK1/MAPK8-ASSOCIATED MEMBRANE PROTEIN"/>
    <property type="match status" value="1"/>
</dbReference>
<proteinExistence type="predicted"/>
<dbReference type="PANTHER" id="PTHR12740:SF4">
    <property type="entry name" value="JNK1_MAPK8-ASSOCIATED MEMBRANE PROTEIN"/>
    <property type="match status" value="1"/>
</dbReference>
<feature type="transmembrane region" description="Helical" evidence="1">
    <location>
        <begin position="229"/>
        <end position="249"/>
    </location>
</feature>
<evidence type="ECO:0000313" key="2">
    <source>
        <dbReference type="Proteomes" id="UP001652622"/>
    </source>
</evidence>
<reference evidence="3" key="1">
    <citation type="submission" date="2025-08" db="UniProtKB">
        <authorList>
            <consortium name="RefSeq"/>
        </authorList>
    </citation>
    <scope>IDENTIFICATION</scope>
    <source>
        <tissue evidence="3">Blood</tissue>
    </source>
</reference>
<keyword evidence="1" id="KW-0472">Membrane</keyword>
<keyword evidence="2" id="KW-1185">Reference proteome</keyword>
<dbReference type="OMA" id="CPGIYCG"/>
<dbReference type="OrthoDB" id="5920264at2759"/>
<name>A0A6P9DD72_PANGU</name>
<feature type="transmembrane region" description="Helical" evidence="1">
    <location>
        <begin position="165"/>
        <end position="185"/>
    </location>
</feature>
<dbReference type="AlphaFoldDB" id="A0A6P9DD72"/>
<dbReference type="GeneID" id="117675142"/>
<dbReference type="InterPro" id="IPR008485">
    <property type="entry name" value="JAMP"/>
</dbReference>
<dbReference type="GO" id="GO:0036503">
    <property type="term" value="P:ERAD pathway"/>
    <property type="evidence" value="ECO:0007669"/>
    <property type="project" value="TreeGrafter"/>
</dbReference>
<dbReference type="GO" id="GO:0006986">
    <property type="term" value="P:response to unfolded protein"/>
    <property type="evidence" value="ECO:0007669"/>
    <property type="project" value="InterPro"/>
</dbReference>
<gene>
    <name evidence="3" type="primary">JKAMP</name>
</gene>
<evidence type="ECO:0000313" key="3">
    <source>
        <dbReference type="RefSeq" id="XP_034289400.1"/>
    </source>
</evidence>
<dbReference type="Proteomes" id="UP001652622">
    <property type="component" value="Unplaced"/>
</dbReference>
<feature type="transmembrane region" description="Helical" evidence="1">
    <location>
        <begin position="288"/>
        <end position="307"/>
    </location>
</feature>
<dbReference type="GO" id="GO:0016020">
    <property type="term" value="C:membrane"/>
    <property type="evidence" value="ECO:0007669"/>
    <property type="project" value="InterPro"/>
</dbReference>
<accession>A0A6P9DD72</accession>
<keyword evidence="1" id="KW-0812">Transmembrane</keyword>
<dbReference type="KEGG" id="pgut:117675142"/>
<keyword evidence="1" id="KW-1133">Transmembrane helix</keyword>
<dbReference type="CTD" id="51528"/>
<feature type="transmembrane region" description="Helical" evidence="1">
    <location>
        <begin position="265"/>
        <end position="282"/>
    </location>
</feature>
<organism evidence="2 3">
    <name type="scientific">Pantherophis guttatus</name>
    <name type="common">Corn snake</name>
    <name type="synonym">Elaphe guttata</name>
    <dbReference type="NCBI Taxonomy" id="94885"/>
    <lineage>
        <taxon>Eukaryota</taxon>
        <taxon>Metazoa</taxon>
        <taxon>Chordata</taxon>
        <taxon>Craniata</taxon>
        <taxon>Vertebrata</taxon>
        <taxon>Euteleostomi</taxon>
        <taxon>Lepidosauria</taxon>
        <taxon>Squamata</taxon>
        <taxon>Bifurcata</taxon>
        <taxon>Unidentata</taxon>
        <taxon>Episquamata</taxon>
        <taxon>Toxicofera</taxon>
        <taxon>Serpentes</taxon>
        <taxon>Colubroidea</taxon>
        <taxon>Colubridae</taxon>
        <taxon>Colubrinae</taxon>
        <taxon>Pantherophis</taxon>
    </lineage>
</organism>
<protein>
    <submittedName>
        <fullName evidence="3">JNK1/MAPK8-associated membrane protein isoform X1</fullName>
    </submittedName>
</protein>
<dbReference type="RefSeq" id="XP_034289400.1">
    <property type="nucleotide sequence ID" value="XM_034433509.2"/>
</dbReference>
<feature type="transmembrane region" description="Helical" evidence="1">
    <location>
        <begin position="72"/>
        <end position="90"/>
    </location>
</feature>
<evidence type="ECO:0000256" key="1">
    <source>
        <dbReference type="SAM" id="Phobius"/>
    </source>
</evidence>
<dbReference type="InParanoid" id="A0A6P9DD72"/>
<dbReference type="Pfam" id="PF05571">
    <property type="entry name" value="JAMP"/>
    <property type="match status" value="1"/>
</dbReference>
<feature type="transmembrane region" description="Helical" evidence="1">
    <location>
        <begin position="206"/>
        <end position="223"/>
    </location>
</feature>